<evidence type="ECO:0000313" key="3">
    <source>
        <dbReference type="EMBL" id="EEC80732.1"/>
    </source>
</evidence>
<keyword evidence="1" id="KW-0175">Coiled coil</keyword>
<dbReference type="HOGENOM" id="CLU_1629786_0_0_1"/>
<dbReference type="Gramene" id="BGIOSGA021128-TA">
    <property type="protein sequence ID" value="BGIOSGA021128-PA"/>
    <property type="gene ID" value="BGIOSGA021128"/>
</dbReference>
<feature type="coiled-coil region" evidence="1">
    <location>
        <begin position="38"/>
        <end position="65"/>
    </location>
</feature>
<feature type="region of interest" description="Disordered" evidence="2">
    <location>
        <begin position="1"/>
        <end position="20"/>
    </location>
</feature>
<feature type="compositionally biased region" description="Acidic residues" evidence="2">
    <location>
        <begin position="153"/>
        <end position="163"/>
    </location>
</feature>
<feature type="compositionally biased region" description="Basic residues" evidence="2">
    <location>
        <begin position="135"/>
        <end position="148"/>
    </location>
</feature>
<evidence type="ECO:0000256" key="1">
    <source>
        <dbReference type="SAM" id="Coils"/>
    </source>
</evidence>
<sequence>MEQVDGSGIPASVGRGRGRGHSIRDALVASAFGGLGKEEKAAASARGMEEEREMEEEQVALGEQRRQQSKIMQTLSRLLPRILKARQELESQFGDASQEEKPVLEKINTRITSLLDTGFMRAGTRFLDEPNHACAKRRRANKKRKKNAKTTYIDEEDVASGDV</sequence>
<accession>B8B360</accession>
<proteinExistence type="predicted"/>
<dbReference type="Proteomes" id="UP000007015">
    <property type="component" value="Chromosome 6"/>
</dbReference>
<keyword evidence="4" id="KW-1185">Reference proteome</keyword>
<organism evidence="3 4">
    <name type="scientific">Oryza sativa subsp. indica</name>
    <name type="common">Rice</name>
    <dbReference type="NCBI Taxonomy" id="39946"/>
    <lineage>
        <taxon>Eukaryota</taxon>
        <taxon>Viridiplantae</taxon>
        <taxon>Streptophyta</taxon>
        <taxon>Embryophyta</taxon>
        <taxon>Tracheophyta</taxon>
        <taxon>Spermatophyta</taxon>
        <taxon>Magnoliopsida</taxon>
        <taxon>Liliopsida</taxon>
        <taxon>Poales</taxon>
        <taxon>Poaceae</taxon>
        <taxon>BOP clade</taxon>
        <taxon>Oryzoideae</taxon>
        <taxon>Oryzeae</taxon>
        <taxon>Oryzinae</taxon>
        <taxon>Oryza</taxon>
        <taxon>Oryza sativa</taxon>
    </lineage>
</organism>
<evidence type="ECO:0000313" key="4">
    <source>
        <dbReference type="Proteomes" id="UP000007015"/>
    </source>
</evidence>
<dbReference type="AlphaFoldDB" id="B8B360"/>
<reference evidence="3 4" key="1">
    <citation type="journal article" date="2005" name="PLoS Biol.">
        <title>The genomes of Oryza sativa: a history of duplications.</title>
        <authorList>
            <person name="Yu J."/>
            <person name="Wang J."/>
            <person name="Lin W."/>
            <person name="Li S."/>
            <person name="Li H."/>
            <person name="Zhou J."/>
            <person name="Ni P."/>
            <person name="Dong W."/>
            <person name="Hu S."/>
            <person name="Zeng C."/>
            <person name="Zhang J."/>
            <person name="Zhang Y."/>
            <person name="Li R."/>
            <person name="Xu Z."/>
            <person name="Li S."/>
            <person name="Li X."/>
            <person name="Zheng H."/>
            <person name="Cong L."/>
            <person name="Lin L."/>
            <person name="Yin J."/>
            <person name="Geng J."/>
            <person name="Li G."/>
            <person name="Shi J."/>
            <person name="Liu J."/>
            <person name="Lv H."/>
            <person name="Li J."/>
            <person name="Wang J."/>
            <person name="Deng Y."/>
            <person name="Ran L."/>
            <person name="Shi X."/>
            <person name="Wang X."/>
            <person name="Wu Q."/>
            <person name="Li C."/>
            <person name="Ren X."/>
            <person name="Wang J."/>
            <person name="Wang X."/>
            <person name="Li D."/>
            <person name="Liu D."/>
            <person name="Zhang X."/>
            <person name="Ji Z."/>
            <person name="Zhao W."/>
            <person name="Sun Y."/>
            <person name="Zhang Z."/>
            <person name="Bao J."/>
            <person name="Han Y."/>
            <person name="Dong L."/>
            <person name="Ji J."/>
            <person name="Chen P."/>
            <person name="Wu S."/>
            <person name="Liu J."/>
            <person name="Xiao Y."/>
            <person name="Bu D."/>
            <person name="Tan J."/>
            <person name="Yang L."/>
            <person name="Ye C."/>
            <person name="Zhang J."/>
            <person name="Xu J."/>
            <person name="Zhou Y."/>
            <person name="Yu Y."/>
            <person name="Zhang B."/>
            <person name="Zhuang S."/>
            <person name="Wei H."/>
            <person name="Liu B."/>
            <person name="Lei M."/>
            <person name="Yu H."/>
            <person name="Li Y."/>
            <person name="Xu H."/>
            <person name="Wei S."/>
            <person name="He X."/>
            <person name="Fang L."/>
            <person name="Zhang Z."/>
            <person name="Zhang Y."/>
            <person name="Huang X."/>
            <person name="Su Z."/>
            <person name="Tong W."/>
            <person name="Li J."/>
            <person name="Tong Z."/>
            <person name="Li S."/>
            <person name="Ye J."/>
            <person name="Wang L."/>
            <person name="Fang L."/>
            <person name="Lei T."/>
            <person name="Chen C."/>
            <person name="Chen H."/>
            <person name="Xu Z."/>
            <person name="Li H."/>
            <person name="Huang H."/>
            <person name="Zhang F."/>
            <person name="Xu H."/>
            <person name="Li N."/>
            <person name="Zhao C."/>
            <person name="Li S."/>
            <person name="Dong L."/>
            <person name="Huang Y."/>
            <person name="Li L."/>
            <person name="Xi Y."/>
            <person name="Qi Q."/>
            <person name="Li W."/>
            <person name="Zhang B."/>
            <person name="Hu W."/>
            <person name="Zhang Y."/>
            <person name="Tian X."/>
            <person name="Jiao Y."/>
            <person name="Liang X."/>
            <person name="Jin J."/>
            <person name="Gao L."/>
            <person name="Zheng W."/>
            <person name="Hao B."/>
            <person name="Liu S."/>
            <person name="Wang W."/>
            <person name="Yuan L."/>
            <person name="Cao M."/>
            <person name="McDermott J."/>
            <person name="Samudrala R."/>
            <person name="Wang J."/>
            <person name="Wong G.K."/>
            <person name="Yang H."/>
        </authorList>
    </citation>
    <scope>NUCLEOTIDE SEQUENCE [LARGE SCALE GENOMIC DNA]</scope>
    <source>
        <strain evidence="4">cv. 93-11</strain>
    </source>
</reference>
<dbReference type="EMBL" id="CM000131">
    <property type="protein sequence ID" value="EEC80732.1"/>
    <property type="molecule type" value="Genomic_DNA"/>
</dbReference>
<name>B8B360_ORYSI</name>
<protein>
    <submittedName>
        <fullName evidence="3">Uncharacterized protein</fullName>
    </submittedName>
</protein>
<feature type="region of interest" description="Disordered" evidence="2">
    <location>
        <begin position="135"/>
        <end position="163"/>
    </location>
</feature>
<evidence type="ECO:0000256" key="2">
    <source>
        <dbReference type="SAM" id="MobiDB-lite"/>
    </source>
</evidence>
<gene>
    <name evidence="3" type="ORF">OsI_23205</name>
</gene>